<dbReference type="AlphaFoldDB" id="A0A9D4IYA2"/>
<keyword evidence="2" id="KW-1185">Reference proteome</keyword>
<accession>A0A9D4IYA2</accession>
<proteinExistence type="predicted"/>
<gene>
    <name evidence="1" type="ORF">DPMN_146285</name>
</gene>
<organism evidence="1 2">
    <name type="scientific">Dreissena polymorpha</name>
    <name type="common">Zebra mussel</name>
    <name type="synonym">Mytilus polymorpha</name>
    <dbReference type="NCBI Taxonomy" id="45954"/>
    <lineage>
        <taxon>Eukaryota</taxon>
        <taxon>Metazoa</taxon>
        <taxon>Spiralia</taxon>
        <taxon>Lophotrochozoa</taxon>
        <taxon>Mollusca</taxon>
        <taxon>Bivalvia</taxon>
        <taxon>Autobranchia</taxon>
        <taxon>Heteroconchia</taxon>
        <taxon>Euheterodonta</taxon>
        <taxon>Imparidentia</taxon>
        <taxon>Neoheterodontei</taxon>
        <taxon>Myida</taxon>
        <taxon>Dreissenoidea</taxon>
        <taxon>Dreissenidae</taxon>
        <taxon>Dreissena</taxon>
    </lineage>
</organism>
<evidence type="ECO:0000313" key="1">
    <source>
        <dbReference type="EMBL" id="KAH3792786.1"/>
    </source>
</evidence>
<reference evidence="1" key="1">
    <citation type="journal article" date="2019" name="bioRxiv">
        <title>The Genome of the Zebra Mussel, Dreissena polymorpha: A Resource for Invasive Species Research.</title>
        <authorList>
            <person name="McCartney M.A."/>
            <person name="Auch B."/>
            <person name="Kono T."/>
            <person name="Mallez S."/>
            <person name="Zhang Y."/>
            <person name="Obille A."/>
            <person name="Becker A."/>
            <person name="Abrahante J.E."/>
            <person name="Garbe J."/>
            <person name="Badalamenti J.P."/>
            <person name="Herman A."/>
            <person name="Mangelson H."/>
            <person name="Liachko I."/>
            <person name="Sullivan S."/>
            <person name="Sone E.D."/>
            <person name="Koren S."/>
            <person name="Silverstein K.A.T."/>
            <person name="Beckman K.B."/>
            <person name="Gohl D.M."/>
        </authorList>
    </citation>
    <scope>NUCLEOTIDE SEQUENCE</scope>
    <source>
        <strain evidence="1">Duluth1</strain>
        <tissue evidence="1">Whole animal</tissue>
    </source>
</reference>
<reference evidence="1" key="2">
    <citation type="submission" date="2020-11" db="EMBL/GenBank/DDBJ databases">
        <authorList>
            <person name="McCartney M.A."/>
            <person name="Auch B."/>
            <person name="Kono T."/>
            <person name="Mallez S."/>
            <person name="Becker A."/>
            <person name="Gohl D.M."/>
            <person name="Silverstein K.A.T."/>
            <person name="Koren S."/>
            <person name="Bechman K.B."/>
            <person name="Herman A."/>
            <person name="Abrahante J.E."/>
            <person name="Garbe J."/>
        </authorList>
    </citation>
    <scope>NUCLEOTIDE SEQUENCE</scope>
    <source>
        <strain evidence="1">Duluth1</strain>
        <tissue evidence="1">Whole animal</tissue>
    </source>
</reference>
<comment type="caution">
    <text evidence="1">The sequence shown here is derived from an EMBL/GenBank/DDBJ whole genome shotgun (WGS) entry which is preliminary data.</text>
</comment>
<evidence type="ECO:0000313" key="2">
    <source>
        <dbReference type="Proteomes" id="UP000828390"/>
    </source>
</evidence>
<protein>
    <submittedName>
        <fullName evidence="1">Uncharacterized protein</fullName>
    </submittedName>
</protein>
<name>A0A9D4IYA2_DREPO</name>
<dbReference type="Proteomes" id="UP000828390">
    <property type="component" value="Unassembled WGS sequence"/>
</dbReference>
<dbReference type="EMBL" id="JAIWYP010000007">
    <property type="protein sequence ID" value="KAH3792786.1"/>
    <property type="molecule type" value="Genomic_DNA"/>
</dbReference>
<sequence length="66" mass="7090">MVLRIFLPSVSTWRIDFSPKTNTCPVAATCKLGVILEIQNAGSWSEAVTAPSLVSVRSLPVLMSVT</sequence>